<comment type="caution">
    <text evidence="4">The sequence shown here is derived from an EMBL/GenBank/DDBJ whole genome shotgun (WGS) entry which is preliminary data.</text>
</comment>
<dbReference type="PANTHER" id="PTHR34385:SF1">
    <property type="entry name" value="PEPTIDOGLYCAN L-ALANYL-D-GLUTAMATE ENDOPEPTIDASE CWLK"/>
    <property type="match status" value="1"/>
</dbReference>
<dbReference type="GO" id="GO:0004180">
    <property type="term" value="F:carboxypeptidase activity"/>
    <property type="evidence" value="ECO:0007669"/>
    <property type="project" value="UniProtKB-KW"/>
</dbReference>
<dbReference type="Gene3D" id="3.30.1380.10">
    <property type="match status" value="1"/>
</dbReference>
<evidence type="ECO:0000259" key="3">
    <source>
        <dbReference type="Pfam" id="PF02557"/>
    </source>
</evidence>
<dbReference type="PANTHER" id="PTHR34385">
    <property type="entry name" value="D-ALANYL-D-ALANINE CARBOXYPEPTIDASE"/>
    <property type="match status" value="1"/>
</dbReference>
<dbReference type="AlphaFoldDB" id="A0A936NCI6"/>
<keyword evidence="2" id="KW-0732">Signal</keyword>
<reference evidence="4 5" key="1">
    <citation type="submission" date="2020-10" db="EMBL/GenBank/DDBJ databases">
        <title>Connecting structure to function with the recovery of over 1000 high-quality activated sludge metagenome-assembled genomes encoding full-length rRNA genes using long-read sequencing.</title>
        <authorList>
            <person name="Singleton C.M."/>
            <person name="Petriglieri F."/>
            <person name="Kristensen J.M."/>
            <person name="Kirkegaard R.H."/>
            <person name="Michaelsen T.Y."/>
            <person name="Andersen M.H."/>
            <person name="Karst S.M."/>
            <person name="Dueholm M.S."/>
            <person name="Nielsen P.H."/>
            <person name="Albertsen M."/>
        </authorList>
    </citation>
    <scope>NUCLEOTIDE SEQUENCE [LARGE SCALE GENOMIC DNA]</scope>
    <source>
        <strain evidence="4">Lyne_18-Q3-R50-59_MAXAC.006</strain>
    </source>
</reference>
<feature type="region of interest" description="Disordered" evidence="1">
    <location>
        <begin position="88"/>
        <end position="110"/>
    </location>
</feature>
<dbReference type="InterPro" id="IPR052179">
    <property type="entry name" value="DD-CPase-like"/>
</dbReference>
<protein>
    <submittedName>
        <fullName evidence="4">D-alanyl-D-alanine carboxypeptidase family protein</fullName>
    </submittedName>
</protein>
<evidence type="ECO:0000256" key="2">
    <source>
        <dbReference type="SAM" id="SignalP"/>
    </source>
</evidence>
<dbReference type="EMBL" id="JADJZA010000007">
    <property type="protein sequence ID" value="MBK9297812.1"/>
    <property type="molecule type" value="Genomic_DNA"/>
</dbReference>
<dbReference type="InterPro" id="IPR009045">
    <property type="entry name" value="Zn_M74/Hedgehog-like"/>
</dbReference>
<accession>A0A936NCI6</accession>
<gene>
    <name evidence="4" type="ORF">IPN02_13465</name>
</gene>
<dbReference type="SUPFAM" id="SSF55166">
    <property type="entry name" value="Hedgehog/DD-peptidase"/>
    <property type="match status" value="1"/>
</dbReference>
<evidence type="ECO:0000256" key="1">
    <source>
        <dbReference type="SAM" id="MobiDB-lite"/>
    </source>
</evidence>
<feature type="compositionally biased region" description="Basic and acidic residues" evidence="1">
    <location>
        <begin position="96"/>
        <end position="110"/>
    </location>
</feature>
<feature type="chain" id="PRO_5036837223" evidence="2">
    <location>
        <begin position="25"/>
        <end position="450"/>
    </location>
</feature>
<feature type="signal peptide" evidence="2">
    <location>
        <begin position="1"/>
        <end position="24"/>
    </location>
</feature>
<feature type="compositionally biased region" description="Gly residues" evidence="1">
    <location>
        <begin position="294"/>
        <end position="316"/>
    </location>
</feature>
<feature type="domain" description="D-alanyl-D-alanine carboxypeptidase-like core" evidence="3">
    <location>
        <begin position="331"/>
        <end position="446"/>
    </location>
</feature>
<keyword evidence="4" id="KW-0645">Protease</keyword>
<dbReference type="Gene3D" id="6.10.250.3150">
    <property type="match status" value="1"/>
</dbReference>
<dbReference type="Pfam" id="PF02557">
    <property type="entry name" value="VanY"/>
    <property type="match status" value="1"/>
</dbReference>
<evidence type="ECO:0000313" key="5">
    <source>
        <dbReference type="Proteomes" id="UP000727993"/>
    </source>
</evidence>
<dbReference type="Proteomes" id="UP000727993">
    <property type="component" value="Unassembled WGS sequence"/>
</dbReference>
<sequence length="450" mass="46077">MAAWAAVAVTLISGVTSASIPAGAAPSRTDYASEAKRLAGEREQVRAQRASKASQIDALAADDDKVSAALNDLNQNVSSQQDLLLEAQKGVQDSQRQAKEAEKRATDAETKLGKLRDGLADRAAKAFVTMPGQSFGAASEDTGPTQLMTRRTYLNLVAGNDRTQVEDLRATEQDLSAARASAASASERAKNRRAEVSSRLGRLQAAQAEQLDFQEEVANRIASASAEAEGLAAQDEKLSTELVKQQLALTAQLKKAEEDRKAKIAALQQAKLKQAADLQAAAEAQRAAAAQASSGGGGGGGGGGGSSAPSGGGGAPVGISGSGSIVSVGGIRVHSSIAGNLSNMLGAAQAAGLNLGGGGFRDPSDQVRVRRSNCGSSSYSIYQAPASSCSPPTARPGSSQHEQGLAIDFTMGGSALSSGSSAYNWLKANAAQYGFHNLPGEPWHWSTSGR</sequence>
<dbReference type="CDD" id="cd14814">
    <property type="entry name" value="Peptidase_M15"/>
    <property type="match status" value="1"/>
</dbReference>
<dbReference type="GO" id="GO:0006508">
    <property type="term" value="P:proteolysis"/>
    <property type="evidence" value="ECO:0007669"/>
    <property type="project" value="InterPro"/>
</dbReference>
<feature type="region of interest" description="Disordered" evidence="1">
    <location>
        <begin position="291"/>
        <end position="316"/>
    </location>
</feature>
<dbReference type="InterPro" id="IPR003709">
    <property type="entry name" value="VanY-like_core_dom"/>
</dbReference>
<keyword evidence="4" id="KW-0378">Hydrolase</keyword>
<evidence type="ECO:0000313" key="4">
    <source>
        <dbReference type="EMBL" id="MBK9297812.1"/>
    </source>
</evidence>
<keyword evidence="4" id="KW-0121">Carboxypeptidase</keyword>
<organism evidence="4 5">
    <name type="scientific">Candidatus Neomicrothrix subdominans</name>
    <dbReference type="NCBI Taxonomy" id="2954438"/>
    <lineage>
        <taxon>Bacteria</taxon>
        <taxon>Bacillati</taxon>
        <taxon>Actinomycetota</taxon>
        <taxon>Acidimicrobiia</taxon>
        <taxon>Acidimicrobiales</taxon>
        <taxon>Microthrixaceae</taxon>
        <taxon>Candidatus Neomicrothrix</taxon>
    </lineage>
</organism>
<name>A0A936NCI6_9ACTN</name>
<proteinExistence type="predicted"/>